<organism evidence="3 4">
    <name type="scientific">Dactylonectria macrodidyma</name>
    <dbReference type="NCBI Taxonomy" id="307937"/>
    <lineage>
        <taxon>Eukaryota</taxon>
        <taxon>Fungi</taxon>
        <taxon>Dikarya</taxon>
        <taxon>Ascomycota</taxon>
        <taxon>Pezizomycotina</taxon>
        <taxon>Sordariomycetes</taxon>
        <taxon>Hypocreomycetidae</taxon>
        <taxon>Hypocreales</taxon>
        <taxon>Nectriaceae</taxon>
        <taxon>Dactylonectria</taxon>
    </lineage>
</organism>
<keyword evidence="4" id="KW-1185">Reference proteome</keyword>
<accession>A0A9P9JAG7</accession>
<keyword evidence="2" id="KW-0472">Membrane</keyword>
<dbReference type="Proteomes" id="UP000738349">
    <property type="component" value="Unassembled WGS sequence"/>
</dbReference>
<evidence type="ECO:0000256" key="1">
    <source>
        <dbReference type="SAM" id="MobiDB-lite"/>
    </source>
</evidence>
<evidence type="ECO:0000313" key="3">
    <source>
        <dbReference type="EMBL" id="KAH7156826.1"/>
    </source>
</evidence>
<feature type="transmembrane region" description="Helical" evidence="2">
    <location>
        <begin position="154"/>
        <end position="178"/>
    </location>
</feature>
<evidence type="ECO:0000313" key="4">
    <source>
        <dbReference type="Proteomes" id="UP000738349"/>
    </source>
</evidence>
<name>A0A9P9JAG7_9HYPO</name>
<proteinExistence type="predicted"/>
<dbReference type="EMBL" id="JAGMUV010000005">
    <property type="protein sequence ID" value="KAH7156826.1"/>
    <property type="molecule type" value="Genomic_DNA"/>
</dbReference>
<protein>
    <submittedName>
        <fullName evidence="3">Uncharacterized protein</fullName>
    </submittedName>
</protein>
<comment type="caution">
    <text evidence="3">The sequence shown here is derived from an EMBL/GenBank/DDBJ whole genome shotgun (WGS) entry which is preliminary data.</text>
</comment>
<reference evidence="3" key="1">
    <citation type="journal article" date="2021" name="Nat. Commun.">
        <title>Genetic determinants of endophytism in the Arabidopsis root mycobiome.</title>
        <authorList>
            <person name="Mesny F."/>
            <person name="Miyauchi S."/>
            <person name="Thiergart T."/>
            <person name="Pickel B."/>
            <person name="Atanasova L."/>
            <person name="Karlsson M."/>
            <person name="Huettel B."/>
            <person name="Barry K.W."/>
            <person name="Haridas S."/>
            <person name="Chen C."/>
            <person name="Bauer D."/>
            <person name="Andreopoulos W."/>
            <person name="Pangilinan J."/>
            <person name="LaButti K."/>
            <person name="Riley R."/>
            <person name="Lipzen A."/>
            <person name="Clum A."/>
            <person name="Drula E."/>
            <person name="Henrissat B."/>
            <person name="Kohler A."/>
            <person name="Grigoriev I.V."/>
            <person name="Martin F.M."/>
            <person name="Hacquard S."/>
        </authorList>
    </citation>
    <scope>NUCLEOTIDE SEQUENCE</scope>
    <source>
        <strain evidence="3">MPI-CAGE-AT-0147</strain>
    </source>
</reference>
<dbReference type="AlphaFoldDB" id="A0A9P9JAG7"/>
<keyword evidence="2" id="KW-1133">Transmembrane helix</keyword>
<gene>
    <name evidence="3" type="ORF">EDB81DRAFT_401410</name>
</gene>
<feature type="region of interest" description="Disordered" evidence="1">
    <location>
        <begin position="1"/>
        <end position="27"/>
    </location>
</feature>
<sequence length="182" mass="20649">MSLPELRLSDNPPPPPPPRCSLHSSSHQRSHWPKSTLCDKCLPCHLVPRSSPSPWGVLVCFQPHAGRPNPNPGPPGCSVHFTHADLARKISSCHARHPPGGQQWGPESPATKDLACEMAHAIVSPSWWRRWDQLTTRSWRLEGGLSWYQQCREFWVVIVVIALIVHVLISCFHVYWIMLWLI</sequence>
<keyword evidence="2" id="KW-0812">Transmembrane</keyword>
<evidence type="ECO:0000256" key="2">
    <source>
        <dbReference type="SAM" id="Phobius"/>
    </source>
</evidence>